<organism evidence="1">
    <name type="scientific">Acinetobacter lwoffii</name>
    <dbReference type="NCBI Taxonomy" id="28090"/>
    <lineage>
        <taxon>Bacteria</taxon>
        <taxon>Pseudomonadati</taxon>
        <taxon>Pseudomonadota</taxon>
        <taxon>Gammaproteobacteria</taxon>
        <taxon>Moraxellales</taxon>
        <taxon>Moraxellaceae</taxon>
        <taxon>Acinetobacter</taxon>
    </lineage>
</organism>
<evidence type="ECO:0000313" key="1">
    <source>
        <dbReference type="EMBL" id="AID58539.1"/>
    </source>
</evidence>
<geneLocation type="plasmid" evidence="1">
    <name>pNDM-Iz4b</name>
</geneLocation>
<protein>
    <submittedName>
        <fullName evidence="1">Uncharacterized protein</fullName>
    </submittedName>
</protein>
<name>A0A068F7R9_ACILW</name>
<keyword evidence="1" id="KW-0614">Plasmid</keyword>
<dbReference type="AlphaFoldDB" id="A0A068F7R9"/>
<reference evidence="1" key="1">
    <citation type="submission" date="2014-03" db="EMBL/GenBank/DDBJ databases">
        <title>NDM-1-Producing Acinetobacter lwoffii of Companion Animal Origin in China.</title>
        <authorList>
            <person name="Sun Y."/>
            <person name="Ji X."/>
            <person name="Guo X."/>
            <person name="Liu J."/>
            <person name="Zhu L."/>
            <person name="Zhou W."/>
            <person name="Zhao X."/>
            <person name="Tong P."/>
            <person name="Xia L."/>
            <person name="Qian J."/>
            <person name="Liu Q."/>
            <person name="Xu L."/>
            <person name="Feng S."/>
        </authorList>
    </citation>
    <scope>NUCLEOTIDE SEQUENCE</scope>
    <source>
        <strain evidence="1">Iz4b</strain>
        <plasmid evidence="1">pNDM-Iz4b</plasmid>
    </source>
</reference>
<proteinExistence type="predicted"/>
<sequence>MRLLQRAVFLEVGEDGANGLGVFDAGDDPHRAAAVGAGGDVDGKDPLEPLRPAHRTALLLGAARLVVGADVHWRRIARRPPAAPRGRQLRAQVCIRGEYAVEAGEMRAWRRDQCRQLGDEVHRIPFDMRGAIAPRRLELVTHPALWRDR</sequence>
<accession>A0A068F7R9</accession>
<dbReference type="EMBL" id="KJ547696">
    <property type="protein sequence ID" value="AID58539.1"/>
    <property type="molecule type" value="Genomic_DNA"/>
</dbReference>